<reference evidence="1 2" key="1">
    <citation type="submission" date="2013-07" db="EMBL/GenBank/DDBJ databases">
        <title>Thalassospira permensis NBRC 106175 Genome Sequencing.</title>
        <authorList>
            <person name="Lai Q."/>
            <person name="Shao Z."/>
        </authorList>
    </citation>
    <scope>NUCLEOTIDE SEQUENCE [LARGE SCALE GENOMIC DNA]</scope>
    <source>
        <strain evidence="1 2">NBRC 106175</strain>
    </source>
</reference>
<keyword evidence="2" id="KW-1185">Reference proteome</keyword>
<dbReference type="Proteomes" id="UP000027463">
    <property type="component" value="Unassembled WGS sequence"/>
</dbReference>
<gene>
    <name evidence="1" type="ORF">SMB34_16395</name>
</gene>
<protein>
    <recommendedName>
        <fullName evidence="3">CENP-V/GFA domain-containing protein</fullName>
    </recommendedName>
</protein>
<comment type="caution">
    <text evidence="1">The sequence shown here is derived from an EMBL/GenBank/DDBJ whole genome shotgun (WGS) entry which is preliminary data.</text>
</comment>
<name>A0ABR4TPF5_9PROT</name>
<proteinExistence type="predicted"/>
<evidence type="ECO:0000313" key="2">
    <source>
        <dbReference type="Proteomes" id="UP000027463"/>
    </source>
</evidence>
<dbReference type="EMBL" id="AUNC01000013">
    <property type="protein sequence ID" value="KEO57359.1"/>
    <property type="molecule type" value="Genomic_DNA"/>
</dbReference>
<organism evidence="1 2">
    <name type="scientific">Thalassospira permensis NBRC 106175</name>
    <dbReference type="NCBI Taxonomy" id="1353532"/>
    <lineage>
        <taxon>Bacteria</taxon>
        <taxon>Pseudomonadati</taxon>
        <taxon>Pseudomonadota</taxon>
        <taxon>Alphaproteobacteria</taxon>
        <taxon>Rhodospirillales</taxon>
        <taxon>Thalassospiraceae</taxon>
        <taxon>Thalassospira</taxon>
    </lineage>
</organism>
<sequence length="45" mass="5009">MFRISARYAPGNVFAKFEICRCCKGVIKGAMQMIGEFVFADDVTS</sequence>
<evidence type="ECO:0008006" key="3">
    <source>
        <dbReference type="Google" id="ProtNLM"/>
    </source>
</evidence>
<evidence type="ECO:0000313" key="1">
    <source>
        <dbReference type="EMBL" id="KEO57359.1"/>
    </source>
</evidence>
<accession>A0ABR4TPF5</accession>